<evidence type="ECO:0000313" key="1">
    <source>
        <dbReference type="EMBL" id="MCI0182188.1"/>
    </source>
</evidence>
<dbReference type="PANTHER" id="PTHR33639">
    <property type="entry name" value="THIOL-DISULFIDE OXIDOREDUCTASE DCC"/>
    <property type="match status" value="1"/>
</dbReference>
<dbReference type="InterPro" id="IPR007263">
    <property type="entry name" value="DCC1-like"/>
</dbReference>
<dbReference type="AlphaFoldDB" id="A0A9X1V8W6"/>
<organism evidence="1 2">
    <name type="scientific">Sulfoacidibacillus ferrooxidans</name>
    <dbReference type="NCBI Taxonomy" id="2005001"/>
    <lineage>
        <taxon>Bacteria</taxon>
        <taxon>Bacillati</taxon>
        <taxon>Bacillota</taxon>
        <taxon>Bacilli</taxon>
        <taxon>Bacillales</taxon>
        <taxon>Alicyclobacillaceae</taxon>
        <taxon>Sulfoacidibacillus</taxon>
    </lineage>
</organism>
<dbReference type="EMBL" id="JALBUF010000001">
    <property type="protein sequence ID" value="MCI0182188.1"/>
    <property type="molecule type" value="Genomic_DNA"/>
</dbReference>
<reference evidence="1" key="1">
    <citation type="submission" date="2022-03" db="EMBL/GenBank/DDBJ databases">
        <title>Draft Genome Sequence of Firmicute Strain S0AB, a Heterotrophic Iron/Sulfur-Oxidizing Extreme Acidophile.</title>
        <authorList>
            <person name="Vergara E."/>
            <person name="Pakostova E."/>
            <person name="Johnson D.B."/>
            <person name="Holmes D.S."/>
        </authorList>
    </citation>
    <scope>NUCLEOTIDE SEQUENCE</scope>
    <source>
        <strain evidence="1">S0AB</strain>
    </source>
</reference>
<name>A0A9X1V8W6_9BACL</name>
<gene>
    <name evidence="1" type="ORF">MM817_00444</name>
</gene>
<comment type="caution">
    <text evidence="1">The sequence shown here is derived from an EMBL/GenBank/DDBJ whole genome shotgun (WGS) entry which is preliminary data.</text>
</comment>
<dbReference type="GO" id="GO:0015035">
    <property type="term" value="F:protein-disulfide reductase activity"/>
    <property type="evidence" value="ECO:0007669"/>
    <property type="project" value="InterPro"/>
</dbReference>
<sequence>MELTPLDQGDKLPRYVLLFDGVCQLCAASVTFVIRHDPSGRIAFAAIQSDAGQRIMQTKCTMMDRDRLLDQQLDSVLWLEQGQLYAKSTAALRVCRQLKRPWPLIYPLFIWIPQGLRDLVYDVVARYRYRIFGKVNACIVPTADIKKRFLT</sequence>
<keyword evidence="2" id="KW-1185">Reference proteome</keyword>
<evidence type="ECO:0008006" key="3">
    <source>
        <dbReference type="Google" id="ProtNLM"/>
    </source>
</evidence>
<accession>A0A9X1V8W6</accession>
<dbReference type="PANTHER" id="PTHR33639:SF2">
    <property type="entry name" value="DUF393 DOMAIN-CONTAINING PROTEIN"/>
    <property type="match status" value="1"/>
</dbReference>
<dbReference type="RefSeq" id="WP_241711801.1">
    <property type="nucleotide sequence ID" value="NZ_JALBUF010000001.1"/>
</dbReference>
<protein>
    <recommendedName>
        <fullName evidence="3">Thiol-disulfide oxidoreductase</fullName>
    </recommendedName>
</protein>
<dbReference type="Proteomes" id="UP001139263">
    <property type="component" value="Unassembled WGS sequence"/>
</dbReference>
<evidence type="ECO:0000313" key="2">
    <source>
        <dbReference type="Proteomes" id="UP001139263"/>
    </source>
</evidence>
<proteinExistence type="predicted"/>
<dbReference type="InterPro" id="IPR052927">
    <property type="entry name" value="DCC_oxidoreductase"/>
</dbReference>
<dbReference type="Pfam" id="PF04134">
    <property type="entry name" value="DCC1-like"/>
    <property type="match status" value="1"/>
</dbReference>